<dbReference type="NCBIfam" id="TIGR01734">
    <property type="entry name" value="D-ala-DACP-lig"/>
    <property type="match status" value="1"/>
</dbReference>
<evidence type="ECO:0000313" key="7">
    <source>
        <dbReference type="Proteomes" id="UP000562464"/>
    </source>
</evidence>
<dbReference type="InterPro" id="IPR010072">
    <property type="entry name" value="DltA"/>
</dbReference>
<dbReference type="RefSeq" id="WP_183539956.1">
    <property type="nucleotide sequence ID" value="NZ_JACHHV010000016.1"/>
</dbReference>
<proteinExistence type="inferred from homology"/>
<dbReference type="GO" id="GO:0005737">
    <property type="term" value="C:cytoplasm"/>
    <property type="evidence" value="ECO:0007669"/>
    <property type="project" value="UniProtKB-SubCell"/>
</dbReference>
<feature type="binding site" evidence="4">
    <location>
        <position position="371"/>
    </location>
    <ligand>
        <name>ATP</name>
        <dbReference type="ChEBI" id="CHEBI:30616"/>
    </ligand>
</feature>
<dbReference type="HAMAP" id="MF_00593">
    <property type="entry name" value="DltA"/>
    <property type="match status" value="1"/>
</dbReference>
<feature type="binding site" evidence="4">
    <location>
        <position position="196"/>
    </location>
    <ligand>
        <name>D-alanine</name>
        <dbReference type="ChEBI" id="CHEBI:57416"/>
    </ligand>
</feature>
<dbReference type="EMBL" id="JACHHV010000016">
    <property type="protein sequence ID" value="MBB5888165.1"/>
    <property type="molecule type" value="Genomic_DNA"/>
</dbReference>
<keyword evidence="7" id="KW-1185">Reference proteome</keyword>
<keyword evidence="1 4" id="KW-0436">Ligase</keyword>
<comment type="function">
    <text evidence="4">Catalyzes the first step in the D-alanylation of lipoteichoic acid (LTA), the activation of D-alanine and its transfer onto the D-alanyl carrier protein (Dcp) DltC. In an ATP-dependent two-step reaction, forms a high energy D-alanyl-AMP intermediate, followed by transfer of the D-alanyl residue as a thiol ester to the phosphopantheinyl prosthetic group of the Dcp. D-alanylation of LTA plays an important role in modulating the properties of the cell wall in Gram-positive bacteria, influencing the net charge of the cell wall.</text>
</comment>
<evidence type="ECO:0000313" key="6">
    <source>
        <dbReference type="EMBL" id="MBB5888165.1"/>
    </source>
</evidence>
<comment type="caution">
    <text evidence="6">The sequence shown here is derived from an EMBL/GenBank/DDBJ whole genome shotgun (WGS) entry which is preliminary data.</text>
</comment>
<gene>
    <name evidence="4" type="primary">dltA</name>
    <name evidence="6" type="ORF">HNQ37_001057</name>
</gene>
<comment type="similarity">
    <text evidence="4">Belongs to the ATP-dependent AMP-binding enzyme family. DltA subfamily.</text>
</comment>
<comment type="pathway">
    <text evidence="4">Cell wall biogenesis; lipoteichoic acid biosynthesis.</text>
</comment>
<dbReference type="Pfam" id="PF00501">
    <property type="entry name" value="AMP-binding"/>
    <property type="match status" value="1"/>
</dbReference>
<dbReference type="InterPro" id="IPR044507">
    <property type="entry name" value="DltA-like"/>
</dbReference>
<evidence type="ECO:0000256" key="1">
    <source>
        <dbReference type="ARBA" id="ARBA00022598"/>
    </source>
</evidence>
<dbReference type="InterPro" id="IPR042099">
    <property type="entry name" value="ANL_N_sf"/>
</dbReference>
<protein>
    <recommendedName>
        <fullName evidence="4">D-alanine--D-alanyl carrier protein ligase</fullName>
        <shortName evidence="4">DCL</shortName>
        <ecNumber evidence="4">6.2.1.54</ecNumber>
    </recommendedName>
    <alternativeName>
        <fullName evidence="4">D-alanine--poly(phosphoribitol) ligase subunit 1</fullName>
    </alternativeName>
    <alternativeName>
        <fullName evidence="4">D-alanine-activating enzyme</fullName>
        <shortName evidence="4">DAE</shortName>
    </alternativeName>
</protein>
<reference evidence="6 7" key="1">
    <citation type="submission" date="2020-08" db="EMBL/GenBank/DDBJ databases">
        <title>Genomic Encyclopedia of Type Strains, Phase IV (KMG-IV): sequencing the most valuable type-strain genomes for metagenomic binning, comparative biology and taxonomic classification.</title>
        <authorList>
            <person name="Goeker M."/>
        </authorList>
    </citation>
    <scope>NUCLEOTIDE SEQUENCE [LARGE SCALE GENOMIC DNA]</scope>
    <source>
        <strain evidence="6 7">DSM 14925</strain>
    </source>
</reference>
<dbReference type="PROSITE" id="PS00455">
    <property type="entry name" value="AMP_BINDING"/>
    <property type="match status" value="1"/>
</dbReference>
<dbReference type="InterPro" id="IPR020845">
    <property type="entry name" value="AMP-binding_CS"/>
</dbReference>
<name>A0A841C6R9_9LACT</name>
<evidence type="ECO:0000259" key="5">
    <source>
        <dbReference type="Pfam" id="PF00501"/>
    </source>
</evidence>
<accession>A0A841C6R9</accession>
<dbReference type="Gene3D" id="3.40.50.12780">
    <property type="entry name" value="N-terminal domain of ligase-like"/>
    <property type="match status" value="1"/>
</dbReference>
<comment type="caution">
    <text evidence="4">Lacks conserved residue(s) required for the propagation of feature annotation.</text>
</comment>
<dbReference type="CDD" id="cd05945">
    <property type="entry name" value="DltA"/>
    <property type="match status" value="1"/>
</dbReference>
<comment type="catalytic activity">
    <reaction evidence="4">
        <text>holo-[D-alanyl-carrier protein] + D-alanine + ATP = D-alanyl-[D-alanyl-carrier protein] + AMP + diphosphate</text>
        <dbReference type="Rhea" id="RHEA:55132"/>
        <dbReference type="Rhea" id="RHEA-COMP:14102"/>
        <dbReference type="Rhea" id="RHEA-COMP:14103"/>
        <dbReference type="ChEBI" id="CHEBI:30616"/>
        <dbReference type="ChEBI" id="CHEBI:33019"/>
        <dbReference type="ChEBI" id="CHEBI:57416"/>
        <dbReference type="ChEBI" id="CHEBI:64479"/>
        <dbReference type="ChEBI" id="CHEBI:138620"/>
        <dbReference type="ChEBI" id="CHEBI:456215"/>
        <dbReference type="EC" id="6.2.1.54"/>
    </reaction>
</comment>
<feature type="binding site" evidence="4">
    <location>
        <begin position="383"/>
        <end position="386"/>
    </location>
    <ligand>
        <name>ATP</name>
        <dbReference type="ChEBI" id="CHEBI:30616"/>
    </ligand>
</feature>
<sequence>MNLLQQIYEAGFNNKTNIAVSEGKDEYSYTDLFQAISQVMEQINDAQPSDRPILVFGKNDFLTLATMLAVSSTGHSYIPVDAHTPLERTEMIFQSANPSLVLTTIELSSEFFESLSHPKRIKYLKNKVFNWEEVDLSHAVSGNDSNYIIYTSGTTGTPKGVDISHDNLESFTRWMNEDFPKFEHNNFLEQALYSFDLSIFSIYPSLTTAGTLISLSREETTNFKLLFDRINRSEINIWISTPSFVDICLLDPSFVQSNHPGLKEFIFCGEELTLKTSEKLLNAFPDAFIYNTYGPTEATGAISKIQITKDLLNQYNRVPLGYAKPGVKVKIIDDELIIIGDSVAKGYFENEEKTAQSFFEIDHENAYRSGDAGTLDQDGLLHYSGRIDFQVKFNGFRIELQDIEANLLRIDGIEKTIIIPKIDENHKVTSLIAAIKTQKELLTKGDERVYTKFLKGKLLNTIMDYMIPTKFVYLNEFPLNDNGKVDRKRLAQQVLEN</sequence>
<comment type="subcellular location">
    <subcellularLocation>
        <location evidence="4">Cytoplasm</location>
    </subcellularLocation>
</comment>
<feature type="domain" description="AMP-dependent synthetase/ligase" evidence="5">
    <location>
        <begin position="17"/>
        <end position="348"/>
    </location>
</feature>
<keyword evidence="3 4" id="KW-0067">ATP-binding</keyword>
<evidence type="ECO:0000256" key="2">
    <source>
        <dbReference type="ARBA" id="ARBA00022741"/>
    </source>
</evidence>
<dbReference type="Proteomes" id="UP000562464">
    <property type="component" value="Unassembled WGS sequence"/>
</dbReference>
<keyword evidence="2 4" id="KW-0547">Nucleotide-binding</keyword>
<dbReference type="GO" id="GO:0047473">
    <property type="term" value="F:D-alanine [D-alanyl carrier protein] ligase activity"/>
    <property type="evidence" value="ECO:0007669"/>
    <property type="project" value="UniProtKB-UniRule"/>
</dbReference>
<dbReference type="AlphaFoldDB" id="A0A841C6R9"/>
<keyword evidence="4" id="KW-0963">Cytoplasm</keyword>
<dbReference type="Gene3D" id="3.30.300.30">
    <property type="match status" value="1"/>
</dbReference>
<dbReference type="NCBIfam" id="NF003417">
    <property type="entry name" value="PRK04813.1"/>
    <property type="match status" value="1"/>
</dbReference>
<dbReference type="EC" id="6.2.1.54" evidence="4"/>
<dbReference type="UniPathway" id="UPA00556"/>
<evidence type="ECO:0000256" key="3">
    <source>
        <dbReference type="ARBA" id="ARBA00022840"/>
    </source>
</evidence>
<feature type="binding site" evidence="4">
    <location>
        <position position="484"/>
    </location>
    <ligand>
        <name>D-alanine</name>
        <dbReference type="ChEBI" id="CHEBI:57416"/>
    </ligand>
</feature>
<dbReference type="InterPro" id="IPR045851">
    <property type="entry name" value="AMP-bd_C_sf"/>
</dbReference>
<dbReference type="InterPro" id="IPR000873">
    <property type="entry name" value="AMP-dep_synth/lig_dom"/>
</dbReference>
<dbReference type="GO" id="GO:0005524">
    <property type="term" value="F:ATP binding"/>
    <property type="evidence" value="ECO:0007669"/>
    <property type="project" value="UniProtKB-KW"/>
</dbReference>
<dbReference type="SUPFAM" id="SSF56801">
    <property type="entry name" value="Acetyl-CoA synthetase-like"/>
    <property type="match status" value="1"/>
</dbReference>
<organism evidence="6 7">
    <name type="scientific">Lactovum miscens</name>
    <dbReference type="NCBI Taxonomy" id="190387"/>
    <lineage>
        <taxon>Bacteria</taxon>
        <taxon>Bacillati</taxon>
        <taxon>Bacillota</taxon>
        <taxon>Bacilli</taxon>
        <taxon>Lactobacillales</taxon>
        <taxon>Streptococcaceae</taxon>
        <taxon>Lactovum</taxon>
    </lineage>
</organism>
<dbReference type="PANTHER" id="PTHR45398:SF1">
    <property type="entry name" value="ENZYME, PUTATIVE (JCVI)-RELATED"/>
    <property type="match status" value="1"/>
</dbReference>
<feature type="binding site" evidence="4">
    <location>
        <position position="484"/>
    </location>
    <ligand>
        <name>ATP</name>
        <dbReference type="ChEBI" id="CHEBI:30616"/>
    </ligand>
</feature>
<evidence type="ECO:0000256" key="4">
    <source>
        <dbReference type="HAMAP-Rule" id="MF_00593"/>
    </source>
</evidence>
<dbReference type="PANTHER" id="PTHR45398">
    <property type="match status" value="1"/>
</dbReference>
<dbReference type="GO" id="GO:0070395">
    <property type="term" value="P:lipoteichoic acid biosynthetic process"/>
    <property type="evidence" value="ECO:0007669"/>
    <property type="project" value="UniProtKB-UniRule"/>
</dbReference>
<feature type="binding site" evidence="4">
    <location>
        <begin position="291"/>
        <end position="296"/>
    </location>
    <ligand>
        <name>ATP</name>
        <dbReference type="ChEBI" id="CHEBI:30616"/>
    </ligand>
</feature>
<feature type="binding site" evidence="4">
    <location>
        <begin position="151"/>
        <end position="152"/>
    </location>
    <ligand>
        <name>ATP</name>
        <dbReference type="ChEBI" id="CHEBI:30616"/>
    </ligand>
</feature>